<feature type="coiled-coil region" evidence="4">
    <location>
        <begin position="908"/>
        <end position="981"/>
    </location>
</feature>
<evidence type="ECO:0000259" key="6">
    <source>
        <dbReference type="PROSITE" id="PS50913"/>
    </source>
</evidence>
<dbReference type="GO" id="GO:0005794">
    <property type="term" value="C:Golgi apparatus"/>
    <property type="evidence" value="ECO:0007669"/>
    <property type="project" value="UniProtKB-SubCell"/>
</dbReference>
<accession>A0ABD2NBK2</accession>
<feature type="domain" description="GRIP" evidence="6">
    <location>
        <begin position="1090"/>
        <end position="1142"/>
    </location>
</feature>
<feature type="coiled-coil region" evidence="4">
    <location>
        <begin position="778"/>
        <end position="871"/>
    </location>
</feature>
<feature type="coiled-coil region" evidence="4">
    <location>
        <begin position="1011"/>
        <end position="1090"/>
    </location>
</feature>
<keyword evidence="3 4" id="KW-0175">Coiled coil</keyword>
<feature type="compositionally biased region" description="Basic and acidic residues" evidence="5">
    <location>
        <begin position="35"/>
        <end position="67"/>
    </location>
</feature>
<evidence type="ECO:0000313" key="7">
    <source>
        <dbReference type="EMBL" id="KAL3276123.1"/>
    </source>
</evidence>
<dbReference type="Pfam" id="PF01465">
    <property type="entry name" value="GRIP"/>
    <property type="match status" value="1"/>
</dbReference>
<evidence type="ECO:0000313" key="8">
    <source>
        <dbReference type="Proteomes" id="UP001516400"/>
    </source>
</evidence>
<dbReference type="Proteomes" id="UP001516400">
    <property type="component" value="Unassembled WGS sequence"/>
</dbReference>
<dbReference type="InterPro" id="IPR000237">
    <property type="entry name" value="GRIP_dom"/>
</dbReference>
<comment type="caution">
    <text evidence="7">The sequence shown here is derived from an EMBL/GenBank/DDBJ whole genome shotgun (WGS) entry which is preliminary data.</text>
</comment>
<feature type="region of interest" description="Disordered" evidence="5">
    <location>
        <begin position="1185"/>
        <end position="1207"/>
    </location>
</feature>
<organism evidence="7 8">
    <name type="scientific">Cryptolaemus montrouzieri</name>
    <dbReference type="NCBI Taxonomy" id="559131"/>
    <lineage>
        <taxon>Eukaryota</taxon>
        <taxon>Metazoa</taxon>
        <taxon>Ecdysozoa</taxon>
        <taxon>Arthropoda</taxon>
        <taxon>Hexapoda</taxon>
        <taxon>Insecta</taxon>
        <taxon>Pterygota</taxon>
        <taxon>Neoptera</taxon>
        <taxon>Endopterygota</taxon>
        <taxon>Coleoptera</taxon>
        <taxon>Polyphaga</taxon>
        <taxon>Cucujiformia</taxon>
        <taxon>Coccinelloidea</taxon>
        <taxon>Coccinellidae</taxon>
        <taxon>Scymninae</taxon>
        <taxon>Scymnini</taxon>
        <taxon>Cryptolaemus</taxon>
    </lineage>
</organism>
<feature type="compositionally biased region" description="Low complexity" evidence="5">
    <location>
        <begin position="1190"/>
        <end position="1207"/>
    </location>
</feature>
<feature type="coiled-coil region" evidence="4">
    <location>
        <begin position="355"/>
        <end position="417"/>
    </location>
</feature>
<feature type="coiled-coil region" evidence="4">
    <location>
        <begin position="523"/>
        <end position="748"/>
    </location>
</feature>
<evidence type="ECO:0000256" key="2">
    <source>
        <dbReference type="ARBA" id="ARBA00023034"/>
    </source>
</evidence>
<dbReference type="EMBL" id="JABFTP020000083">
    <property type="protein sequence ID" value="KAL3276123.1"/>
    <property type="molecule type" value="Genomic_DNA"/>
</dbReference>
<evidence type="ECO:0000256" key="1">
    <source>
        <dbReference type="ARBA" id="ARBA00004555"/>
    </source>
</evidence>
<comment type="subcellular location">
    <subcellularLocation>
        <location evidence="1">Golgi apparatus</location>
    </subcellularLocation>
</comment>
<keyword evidence="2" id="KW-0333">Golgi apparatus</keyword>
<dbReference type="Gene3D" id="1.10.287.1490">
    <property type="match status" value="1"/>
</dbReference>
<feature type="compositionally biased region" description="Basic and acidic residues" evidence="5">
    <location>
        <begin position="152"/>
        <end position="162"/>
    </location>
</feature>
<dbReference type="SUPFAM" id="SSF57997">
    <property type="entry name" value="Tropomyosin"/>
    <property type="match status" value="1"/>
</dbReference>
<sequence>MSWLNFDSLNNIKGQLTNFANTVLADDDTDLPSETLHEPETSKKDEDPKDEFRAEDNWRWSTDDSKTDQLKTDETITALKRRIAELESENRELLGNLDQLDLHHQQNTEELVKMRSKLQEDLELVTEKYELLNTRYNKLALAERQYKKKMEEMKVKSEESPHPKSPTDTGEGISSRCQELERENSQLKEDIALLKEKMVVQETEANKADVSEVESLSEREGSIVLLSEYEERIKSLEDELGIMKVKNGQYEERVLELEERDRVKSGDLHKLEEYETKIKGLVDEVKQLQKENTRNCSELCETKKELADLTKHNAGMDAALRSRFENYLSLEDGSVSFSESLKIISDSLLDLETKCSLLQSRLDDRDEELEKLLQNNEILSQQLSKKSEVVREWEEECLQLRKNNDLLINKLEELRETGLQTIFESNEDNVVSLEKQLECACEKICELEKSLSDPGRRTDCVGKLYETLQEDLGMLQGEVGIEESLKDKVSQMKVNLETLWEEIGRLDSTSIENGGCLCREQELKALEAELCAFKKNNESLEETLRVLETKLADSRMEIAELQEKCLGNEEIDTLEKKLANSDEMIEHLQETAQLLRSKLGDRKKEIECLERRCMENEEEMRSLEGKLASSNGMVENLQGNLEDLQSTLSAREKEIEYYDQRCLESKEKVELLEEELRSSNGTITGLRKTLEELERKLEEREVEIEGTKGERLEICKLKSELENSRSSLAKVQDDYEKLLMDKEALTNVYSELGLEKCEVTEIVAHIRSLRNQMEMQDKSHSEQDITNLQKQLDEIQESRNQLIALLQTKHQENVAYHAEIQRLSEILKGQTEKNALLEQRVMELGSSADDLEKLTDQVGFLREKCDVLTQTMLEERSKAESERSSSAEREAALVKKLERLQSHLIEVEESYSQELLQSEQKVVQLQARLNEVEQREKDCSNVYTSVSIRANQQNEALQQQLQSMTGQRDEFKRKVLELEDENSVKSAALSNLQLVLEQFQRDREADVVRETDRIRRQIKQEQKVQEDLRKEIVNLELQMKESKQGLHAASRLTDQLEMSKKQISSLKEEVMALTDKLNKKEEMLEKVTSQTEGKVDKSLIKNLIIGFITSNKNINKDQSQILKIIATVLDFNEQDHKKVNLNQANQNNWLNYVLHPTLDDLPPNESLSRAFVNFLENESKPKIIPSLLPTTTASNDTTASSSNSSTRSTPIVLNEIVLPTFTDFPQHRNSSSILKGVLKDSIP</sequence>
<evidence type="ECO:0000256" key="5">
    <source>
        <dbReference type="SAM" id="MobiDB-lite"/>
    </source>
</evidence>
<proteinExistence type="predicted"/>
<reference evidence="7 8" key="1">
    <citation type="journal article" date="2021" name="BMC Biol.">
        <title>Horizontally acquired antibacterial genes associated with adaptive radiation of ladybird beetles.</title>
        <authorList>
            <person name="Li H.S."/>
            <person name="Tang X.F."/>
            <person name="Huang Y.H."/>
            <person name="Xu Z.Y."/>
            <person name="Chen M.L."/>
            <person name="Du X.Y."/>
            <person name="Qiu B.Y."/>
            <person name="Chen P.T."/>
            <person name="Zhang W."/>
            <person name="Slipinski A."/>
            <person name="Escalona H.E."/>
            <person name="Waterhouse R.M."/>
            <person name="Zwick A."/>
            <person name="Pang H."/>
        </authorList>
    </citation>
    <scope>NUCLEOTIDE SEQUENCE [LARGE SCALE GENOMIC DNA]</scope>
    <source>
        <strain evidence="7">SYSU2018</strain>
    </source>
</reference>
<dbReference type="PANTHER" id="PTHR18921">
    <property type="entry name" value="MYOSIN HEAVY CHAIN - RELATED"/>
    <property type="match status" value="1"/>
</dbReference>
<gene>
    <name evidence="7" type="ORF">HHI36_020843</name>
</gene>
<dbReference type="AlphaFoldDB" id="A0ABD2NBK2"/>
<evidence type="ECO:0000256" key="4">
    <source>
        <dbReference type="SAM" id="Coils"/>
    </source>
</evidence>
<feature type="region of interest" description="Disordered" evidence="5">
    <location>
        <begin position="152"/>
        <end position="180"/>
    </location>
</feature>
<keyword evidence="8" id="KW-1185">Reference proteome</keyword>
<name>A0ABD2NBK2_9CUCU</name>
<dbReference type="PROSITE" id="PS50913">
    <property type="entry name" value="GRIP"/>
    <property type="match status" value="1"/>
</dbReference>
<dbReference type="PANTHER" id="PTHR18921:SF2">
    <property type="entry name" value="THYROID RECEPTOR-INTERACTING PROTEIN 11"/>
    <property type="match status" value="1"/>
</dbReference>
<evidence type="ECO:0000256" key="3">
    <source>
        <dbReference type="ARBA" id="ARBA00023054"/>
    </source>
</evidence>
<feature type="region of interest" description="Disordered" evidence="5">
    <location>
        <begin position="27"/>
        <end position="67"/>
    </location>
</feature>
<protein>
    <recommendedName>
        <fullName evidence="6">GRIP domain-containing protein</fullName>
    </recommendedName>
</protein>